<evidence type="ECO:0000313" key="7">
    <source>
        <dbReference type="Proteomes" id="UP001562065"/>
    </source>
</evidence>
<comment type="caution">
    <text evidence="6">The sequence shown here is derived from an EMBL/GenBank/DDBJ whole genome shotgun (WGS) entry which is preliminary data.</text>
</comment>
<evidence type="ECO:0000313" key="6">
    <source>
        <dbReference type="EMBL" id="MEY1661314.1"/>
    </source>
</evidence>
<dbReference type="EMBL" id="JBGCUO010000001">
    <property type="protein sequence ID" value="MEY1661314.1"/>
    <property type="molecule type" value="Genomic_DNA"/>
</dbReference>
<gene>
    <name evidence="6" type="ORF">AB5I84_04035</name>
</gene>
<evidence type="ECO:0000256" key="4">
    <source>
        <dbReference type="ARBA" id="ARBA00023136"/>
    </source>
</evidence>
<evidence type="ECO:0000256" key="1">
    <source>
        <dbReference type="ARBA" id="ARBA00004127"/>
    </source>
</evidence>
<reference evidence="6 7" key="1">
    <citation type="submission" date="2024-07" db="EMBL/GenBank/DDBJ databases">
        <authorList>
            <person name="Ren Q."/>
        </authorList>
    </citation>
    <scope>NUCLEOTIDE SEQUENCE [LARGE SCALE GENOMIC DNA]</scope>
    <source>
        <strain evidence="6 7">REN37</strain>
    </source>
</reference>
<dbReference type="GO" id="GO:0032259">
    <property type="term" value="P:methylation"/>
    <property type="evidence" value="ECO:0007669"/>
    <property type="project" value="UniProtKB-KW"/>
</dbReference>
<dbReference type="EC" id="2.1.1.334" evidence="6"/>
<keyword evidence="6" id="KW-0489">Methyltransferase</keyword>
<keyword evidence="6" id="KW-0808">Transferase</keyword>
<sequence>MSALKRPAVAFPPPLVPLLGIILGAFLDRVLPWQLPALPRQGAALAMIAALVALWAVLTLRHHRTTVLPQRAATTLVMAGPFRFSRNPIYLAFLLVQLGAAAAWGSVGMLLTLPIGMLILQRWVIAPEEQFHAQQFGDAWHSYRQRVRRWL</sequence>
<keyword evidence="2 5" id="KW-0812">Transmembrane</keyword>
<evidence type="ECO:0000256" key="3">
    <source>
        <dbReference type="ARBA" id="ARBA00022989"/>
    </source>
</evidence>
<name>A0ABV4AER1_9GAMM</name>
<comment type="subcellular location">
    <subcellularLocation>
        <location evidence="1">Endomembrane system</location>
        <topology evidence="1">Multi-pass membrane protein</topology>
    </subcellularLocation>
</comment>
<protein>
    <submittedName>
        <fullName evidence="6">Isoprenylcysteine carboxylmethyltransferase family protein</fullName>
        <ecNumber evidence="6">2.1.1.100</ecNumber>
        <ecNumber evidence="6">2.1.1.334</ecNumber>
    </submittedName>
</protein>
<evidence type="ECO:0000256" key="2">
    <source>
        <dbReference type="ARBA" id="ARBA00022692"/>
    </source>
</evidence>
<dbReference type="GO" id="GO:0004671">
    <property type="term" value="F:protein C-terminal S-isoprenylcysteine carboxyl O-methyltransferase activity"/>
    <property type="evidence" value="ECO:0007669"/>
    <property type="project" value="UniProtKB-EC"/>
</dbReference>
<feature type="transmembrane region" description="Helical" evidence="5">
    <location>
        <begin position="15"/>
        <end position="31"/>
    </location>
</feature>
<keyword evidence="3 5" id="KW-1133">Transmembrane helix</keyword>
<dbReference type="Gene3D" id="1.20.120.1630">
    <property type="match status" value="1"/>
</dbReference>
<dbReference type="InterPro" id="IPR007318">
    <property type="entry name" value="Phopholipid_MeTrfase"/>
</dbReference>
<dbReference type="Proteomes" id="UP001562065">
    <property type="component" value="Unassembled WGS sequence"/>
</dbReference>
<feature type="transmembrane region" description="Helical" evidence="5">
    <location>
        <begin position="43"/>
        <end position="60"/>
    </location>
</feature>
<dbReference type="EC" id="2.1.1.100" evidence="6"/>
<dbReference type="Pfam" id="PF04191">
    <property type="entry name" value="PEMT"/>
    <property type="match status" value="1"/>
</dbReference>
<accession>A0ABV4AER1</accession>
<evidence type="ECO:0000256" key="5">
    <source>
        <dbReference type="SAM" id="Phobius"/>
    </source>
</evidence>
<keyword evidence="4 5" id="KW-0472">Membrane</keyword>
<proteinExistence type="predicted"/>
<feature type="transmembrane region" description="Helical" evidence="5">
    <location>
        <begin position="89"/>
        <end position="113"/>
    </location>
</feature>
<organism evidence="6 7">
    <name type="scientific">Isoalcanivorax beigongshangi</name>
    <dbReference type="NCBI Taxonomy" id="3238810"/>
    <lineage>
        <taxon>Bacteria</taxon>
        <taxon>Pseudomonadati</taxon>
        <taxon>Pseudomonadota</taxon>
        <taxon>Gammaproteobacteria</taxon>
        <taxon>Oceanospirillales</taxon>
        <taxon>Alcanivoracaceae</taxon>
        <taxon>Isoalcanivorax</taxon>
    </lineage>
</organism>
<keyword evidence="7" id="KW-1185">Reference proteome</keyword>